<dbReference type="InterPro" id="IPR035965">
    <property type="entry name" value="PAS-like_dom_sf"/>
</dbReference>
<dbReference type="PANTHER" id="PTHR32089:SF112">
    <property type="entry name" value="LYSOZYME-LIKE PROTEIN-RELATED"/>
    <property type="match status" value="1"/>
</dbReference>
<gene>
    <name evidence="12" type="ORF">N7E60_13095</name>
</gene>
<evidence type="ECO:0000256" key="2">
    <source>
        <dbReference type="ARBA" id="ARBA00022519"/>
    </source>
</evidence>
<name>A0ABY7LG52_9GAMM</name>
<evidence type="ECO:0000256" key="3">
    <source>
        <dbReference type="ARBA" id="ARBA00023224"/>
    </source>
</evidence>
<keyword evidence="13" id="KW-1185">Reference proteome</keyword>
<dbReference type="SMART" id="SM00283">
    <property type="entry name" value="MA"/>
    <property type="match status" value="1"/>
</dbReference>
<evidence type="ECO:0000256" key="1">
    <source>
        <dbReference type="ARBA" id="ARBA00004429"/>
    </source>
</evidence>
<evidence type="ECO:0000259" key="9">
    <source>
        <dbReference type="PROSITE" id="PS50112"/>
    </source>
</evidence>
<evidence type="ECO:0000259" key="8">
    <source>
        <dbReference type="PROSITE" id="PS50111"/>
    </source>
</evidence>
<dbReference type="InterPro" id="IPR013655">
    <property type="entry name" value="PAS_fold_3"/>
</dbReference>
<dbReference type="InterPro" id="IPR003660">
    <property type="entry name" value="HAMP_dom"/>
</dbReference>
<dbReference type="InterPro" id="IPR000014">
    <property type="entry name" value="PAS"/>
</dbReference>
<dbReference type="SUPFAM" id="SSF58104">
    <property type="entry name" value="Methyl-accepting chemotaxis protein (MCP) signaling domain"/>
    <property type="match status" value="1"/>
</dbReference>
<evidence type="ECO:0000313" key="12">
    <source>
        <dbReference type="EMBL" id="WBA14603.1"/>
    </source>
</evidence>
<feature type="transmembrane region" description="Helical" evidence="7">
    <location>
        <begin position="155"/>
        <end position="175"/>
    </location>
</feature>
<dbReference type="Proteomes" id="UP001164676">
    <property type="component" value="Chromosome"/>
</dbReference>
<feature type="transmembrane region" description="Helical" evidence="7">
    <location>
        <begin position="181"/>
        <end position="200"/>
    </location>
</feature>
<keyword evidence="2" id="KW-0997">Cell inner membrane</keyword>
<keyword evidence="3 5" id="KW-0807">Transducer</keyword>
<keyword evidence="7" id="KW-0472">Membrane</keyword>
<dbReference type="PROSITE" id="PS50192">
    <property type="entry name" value="T_SNARE"/>
    <property type="match status" value="1"/>
</dbReference>
<dbReference type="Gene3D" id="3.30.450.20">
    <property type="entry name" value="PAS domain"/>
    <property type="match status" value="1"/>
</dbReference>
<dbReference type="CDD" id="cd11386">
    <property type="entry name" value="MCP_signal"/>
    <property type="match status" value="1"/>
</dbReference>
<sequence length="652" mass="72009">MRDNGAVTQKEVRFEGRGELVSRTDLRGKIQYVNDAFVSISGFTRDELMGSDHNLVRHKDMPPAAFADMWKTIKAGKNWRGMVKNRCKNGDHYWVQAFVSPVIKNGNMVGFQSVRSEPSREEIEQAESLYQKMRQNPSLELPKPSVTQRIQLRHFFHAVLIVMCMLGLVGGYMAYSQENYIVMGLLGTMVALSVVSSWVVQNRVIAAIKMTSEALNNLASGNLENANEPVRYDEMGQLADNFKMVKARFGAIIGQVIENTHSLIAQADTLSDKGHGVQHTMEAQVSQTTQVASAMSQMTSTVDEVAQNMNRTAETIEQTQERVNEGAGVVTQATTSMETFISELEATIEQIQKSADESQKITTVTETISDIAEQTNLLALNAAIEAARAGEQGRGFAVVADEVRGLAQRTQQATGDIREMLEGLQSGIRQSSERIVSNNQTAQQTLTYVTESNQVLNDILDKVNDVKQMGIQVAAAADQQASVTKEMSEAVERIHTQSQSASSEATETSYIARQLTEQSHSLSNTLSDFTVSGQSSKAHDFSAIKNAHLAWKTKVRDFLSGDSGAMNREVACSHHKCALGQWYYGEGKAQYGQLNSYRALEKPHAELHRTIKSIIELDEKGDRAGAEKKYLQIEPLSKQVVAGIEALEREMK</sequence>
<dbReference type="NCBIfam" id="TIGR00229">
    <property type="entry name" value="sensory_box"/>
    <property type="match status" value="1"/>
</dbReference>
<comment type="subcellular location">
    <subcellularLocation>
        <location evidence="1">Cell inner membrane</location>
        <topology evidence="1">Multi-pass membrane protein</topology>
    </subcellularLocation>
</comment>
<dbReference type="PROSITE" id="PS50111">
    <property type="entry name" value="CHEMOTAXIS_TRANSDUC_2"/>
    <property type="match status" value="1"/>
</dbReference>
<dbReference type="EMBL" id="CP114584">
    <property type="protein sequence ID" value="WBA14603.1"/>
    <property type="molecule type" value="Genomic_DNA"/>
</dbReference>
<dbReference type="RefSeq" id="WP_269597704.1">
    <property type="nucleotide sequence ID" value="NZ_CP114584.1"/>
</dbReference>
<dbReference type="Pfam" id="PF13682">
    <property type="entry name" value="CZB"/>
    <property type="match status" value="1"/>
</dbReference>
<dbReference type="Pfam" id="PF00015">
    <property type="entry name" value="MCPsignal"/>
    <property type="match status" value="1"/>
</dbReference>
<keyword evidence="7" id="KW-1133">Transmembrane helix</keyword>
<feature type="domain" description="T-SNARE coiled-coil homology" evidence="10">
    <location>
        <begin position="446"/>
        <end position="508"/>
    </location>
</feature>
<organism evidence="12 13">
    <name type="scientific">Salinivibrio proteolyticus</name>
    <dbReference type="NCBI Taxonomy" id="334715"/>
    <lineage>
        <taxon>Bacteria</taxon>
        <taxon>Pseudomonadati</taxon>
        <taxon>Pseudomonadota</taxon>
        <taxon>Gammaproteobacteria</taxon>
        <taxon>Vibrionales</taxon>
        <taxon>Vibrionaceae</taxon>
        <taxon>Salinivibrio</taxon>
    </lineage>
</organism>
<dbReference type="PANTHER" id="PTHR32089">
    <property type="entry name" value="METHYL-ACCEPTING CHEMOTAXIS PROTEIN MCPB"/>
    <property type="match status" value="1"/>
</dbReference>
<comment type="similarity">
    <text evidence="4">Belongs to the methyl-accepting chemotaxis (MCP) protein family.</text>
</comment>
<dbReference type="PROSITE" id="PS50885">
    <property type="entry name" value="HAMP"/>
    <property type="match status" value="1"/>
</dbReference>
<evidence type="ECO:0000256" key="4">
    <source>
        <dbReference type="ARBA" id="ARBA00029447"/>
    </source>
</evidence>
<dbReference type="SUPFAM" id="SSF55785">
    <property type="entry name" value="PYP-like sensor domain (PAS domain)"/>
    <property type="match status" value="1"/>
</dbReference>
<keyword evidence="6" id="KW-0175">Coiled coil</keyword>
<dbReference type="Pfam" id="PF08447">
    <property type="entry name" value="PAS_3"/>
    <property type="match status" value="1"/>
</dbReference>
<feature type="domain" description="HAMP" evidence="11">
    <location>
        <begin position="202"/>
        <end position="254"/>
    </location>
</feature>
<feature type="coiled-coil region" evidence="6">
    <location>
        <begin position="302"/>
        <end position="361"/>
    </location>
</feature>
<dbReference type="InterPro" id="IPR025991">
    <property type="entry name" value="Chemoreceptor_zinc-bind_dom"/>
</dbReference>
<protein>
    <submittedName>
        <fullName evidence="12">Methyl-accepting chemotaxis protein</fullName>
    </submittedName>
</protein>
<proteinExistence type="inferred from homology"/>
<evidence type="ECO:0000256" key="5">
    <source>
        <dbReference type="PROSITE-ProRule" id="PRU00284"/>
    </source>
</evidence>
<keyword evidence="2" id="KW-1003">Cell membrane</keyword>
<dbReference type="CDD" id="cd00130">
    <property type="entry name" value="PAS"/>
    <property type="match status" value="1"/>
</dbReference>
<evidence type="ECO:0000256" key="7">
    <source>
        <dbReference type="SAM" id="Phobius"/>
    </source>
</evidence>
<accession>A0ABY7LG52</accession>
<evidence type="ECO:0000259" key="10">
    <source>
        <dbReference type="PROSITE" id="PS50192"/>
    </source>
</evidence>
<keyword evidence="7" id="KW-0812">Transmembrane</keyword>
<evidence type="ECO:0000313" key="13">
    <source>
        <dbReference type="Proteomes" id="UP001164676"/>
    </source>
</evidence>
<feature type="domain" description="PAS" evidence="9">
    <location>
        <begin position="25"/>
        <end position="50"/>
    </location>
</feature>
<evidence type="ECO:0000256" key="6">
    <source>
        <dbReference type="SAM" id="Coils"/>
    </source>
</evidence>
<dbReference type="Gene3D" id="1.20.120.30">
    <property type="entry name" value="Aspartate receptor, ligand-binding domain"/>
    <property type="match status" value="1"/>
</dbReference>
<dbReference type="InterPro" id="IPR000727">
    <property type="entry name" value="T_SNARE_dom"/>
</dbReference>
<dbReference type="InterPro" id="IPR004089">
    <property type="entry name" value="MCPsignal_dom"/>
</dbReference>
<reference evidence="12" key="1">
    <citation type="submission" date="2022-09" db="EMBL/GenBank/DDBJ databases">
        <authorList>
            <person name="Li Z.-J."/>
        </authorList>
    </citation>
    <scope>NUCLEOTIDE SEQUENCE</scope>
    <source>
        <strain evidence="12">TGB10</strain>
    </source>
</reference>
<evidence type="ECO:0000259" key="11">
    <source>
        <dbReference type="PROSITE" id="PS50885"/>
    </source>
</evidence>
<dbReference type="Gene3D" id="1.10.287.950">
    <property type="entry name" value="Methyl-accepting chemotaxis protein"/>
    <property type="match status" value="1"/>
</dbReference>
<feature type="domain" description="Methyl-accepting transducer" evidence="8">
    <location>
        <begin position="259"/>
        <end position="495"/>
    </location>
</feature>
<dbReference type="PROSITE" id="PS50112">
    <property type="entry name" value="PAS"/>
    <property type="match status" value="1"/>
</dbReference>